<dbReference type="AlphaFoldDB" id="A0A2H0VC52"/>
<dbReference type="GO" id="GO:0006605">
    <property type="term" value="P:protein targeting"/>
    <property type="evidence" value="ECO:0007669"/>
    <property type="project" value="UniProtKB-UniRule"/>
</dbReference>
<evidence type="ECO:0000256" key="3">
    <source>
        <dbReference type="ARBA" id="ARBA00022475"/>
    </source>
</evidence>
<dbReference type="GO" id="GO:0009306">
    <property type="term" value="P:protein secretion"/>
    <property type="evidence" value="ECO:0007669"/>
    <property type="project" value="UniProtKB-UniRule"/>
</dbReference>
<dbReference type="Pfam" id="PF00584">
    <property type="entry name" value="SecE"/>
    <property type="match status" value="1"/>
</dbReference>
<feature type="transmembrane region" description="Helical" evidence="9">
    <location>
        <begin position="29"/>
        <end position="51"/>
    </location>
</feature>
<dbReference type="EMBL" id="PFAJ01000069">
    <property type="protein sequence ID" value="PIR96697.1"/>
    <property type="molecule type" value="Genomic_DNA"/>
</dbReference>
<comment type="function">
    <text evidence="9">Essential subunit of the Sec protein translocation channel SecYEG. Clamps together the 2 halves of SecY. May contact the channel plug during translocation.</text>
</comment>
<dbReference type="GO" id="GO:0005886">
    <property type="term" value="C:plasma membrane"/>
    <property type="evidence" value="ECO:0007669"/>
    <property type="project" value="UniProtKB-SubCell"/>
</dbReference>
<evidence type="ECO:0000256" key="5">
    <source>
        <dbReference type="ARBA" id="ARBA00022927"/>
    </source>
</evidence>
<keyword evidence="5 9" id="KW-0653">Protein transport</keyword>
<dbReference type="NCBIfam" id="TIGR00964">
    <property type="entry name" value="secE_bact"/>
    <property type="match status" value="1"/>
</dbReference>
<dbReference type="Gene3D" id="1.20.5.1030">
    <property type="entry name" value="Preprotein translocase secy subunit"/>
    <property type="match status" value="1"/>
</dbReference>
<comment type="subcellular location">
    <subcellularLocation>
        <location evidence="9">Cell membrane</location>
        <topology evidence="9">Single-pass membrane protein</topology>
    </subcellularLocation>
    <subcellularLocation>
        <location evidence="1">Membrane</location>
    </subcellularLocation>
</comment>
<dbReference type="Proteomes" id="UP000230557">
    <property type="component" value="Unassembled WGS sequence"/>
</dbReference>
<evidence type="ECO:0000313" key="11">
    <source>
        <dbReference type="Proteomes" id="UP000230557"/>
    </source>
</evidence>
<comment type="similarity">
    <text evidence="9">Belongs to the SecE/SEC61-gamma family.</text>
</comment>
<dbReference type="PANTHER" id="PTHR33910">
    <property type="entry name" value="PROTEIN TRANSLOCASE SUBUNIT SECE"/>
    <property type="match status" value="1"/>
</dbReference>
<dbReference type="PANTHER" id="PTHR33910:SF1">
    <property type="entry name" value="PROTEIN TRANSLOCASE SUBUNIT SECE"/>
    <property type="match status" value="1"/>
</dbReference>
<keyword evidence="3 9" id="KW-1003">Cell membrane</keyword>
<evidence type="ECO:0000256" key="6">
    <source>
        <dbReference type="ARBA" id="ARBA00022989"/>
    </source>
</evidence>
<organism evidence="10 11">
    <name type="scientific">Candidatus Doudnabacteria bacterium CG10_big_fil_rev_8_21_14_0_10_41_10</name>
    <dbReference type="NCBI Taxonomy" id="1974551"/>
    <lineage>
        <taxon>Bacteria</taxon>
        <taxon>Candidatus Doudnaibacteriota</taxon>
    </lineage>
</organism>
<comment type="subunit">
    <text evidence="9">Component of the Sec protein translocase complex. Heterotrimer consisting of SecY, SecE and SecG subunits. The heterotrimers can form oligomers, although 1 heterotrimer is thought to be able to translocate proteins. Interacts with the ribosome. Interacts with SecDF, and other proteins may be involved. Interacts with SecA.</text>
</comment>
<sequence>MNKLFEYLREVKTELFKVVWPSRKETVKLTIIVVIFSVIVALFLGSVDFGLSKFIERLIT</sequence>
<keyword evidence="2 9" id="KW-0813">Transport</keyword>
<evidence type="ECO:0000313" key="10">
    <source>
        <dbReference type="EMBL" id="PIR96697.1"/>
    </source>
</evidence>
<keyword evidence="8 9" id="KW-0472">Membrane</keyword>
<reference evidence="11" key="1">
    <citation type="submission" date="2017-09" db="EMBL/GenBank/DDBJ databases">
        <title>Depth-based differentiation of microbial function through sediment-hosted aquifers and enrichment of novel symbionts in the deep terrestrial subsurface.</title>
        <authorList>
            <person name="Probst A.J."/>
            <person name="Ladd B."/>
            <person name="Jarett J.K."/>
            <person name="Geller-Mcgrath D.E."/>
            <person name="Sieber C.M.K."/>
            <person name="Emerson J.B."/>
            <person name="Anantharaman K."/>
            <person name="Thomas B.C."/>
            <person name="Malmstrom R."/>
            <person name="Stieglmeier M."/>
            <person name="Klingl A."/>
            <person name="Woyke T."/>
            <person name="Ryan C.M."/>
            <person name="Banfield J.F."/>
        </authorList>
    </citation>
    <scope>NUCLEOTIDE SEQUENCE [LARGE SCALE GENOMIC DNA]</scope>
</reference>
<dbReference type="HAMAP" id="MF_00422">
    <property type="entry name" value="SecE"/>
    <property type="match status" value="1"/>
</dbReference>
<evidence type="ECO:0000256" key="2">
    <source>
        <dbReference type="ARBA" id="ARBA00022448"/>
    </source>
</evidence>
<dbReference type="GO" id="GO:0065002">
    <property type="term" value="P:intracellular protein transmembrane transport"/>
    <property type="evidence" value="ECO:0007669"/>
    <property type="project" value="UniProtKB-UniRule"/>
</dbReference>
<dbReference type="InterPro" id="IPR038379">
    <property type="entry name" value="SecE_sf"/>
</dbReference>
<evidence type="ECO:0000256" key="4">
    <source>
        <dbReference type="ARBA" id="ARBA00022692"/>
    </source>
</evidence>
<gene>
    <name evidence="9" type="primary">secE</name>
    <name evidence="10" type="ORF">COT91_05225</name>
</gene>
<dbReference type="InterPro" id="IPR005807">
    <property type="entry name" value="SecE_bac"/>
</dbReference>
<keyword evidence="4 9" id="KW-0812">Transmembrane</keyword>
<accession>A0A2H0VC52</accession>
<dbReference type="PROSITE" id="PS01067">
    <property type="entry name" value="SECE_SEC61G"/>
    <property type="match status" value="1"/>
</dbReference>
<keyword evidence="7 9" id="KW-0811">Translocation</keyword>
<proteinExistence type="inferred from homology"/>
<protein>
    <recommendedName>
        <fullName evidence="9">Protein translocase subunit SecE</fullName>
    </recommendedName>
</protein>
<dbReference type="GO" id="GO:0043952">
    <property type="term" value="P:protein transport by the Sec complex"/>
    <property type="evidence" value="ECO:0007669"/>
    <property type="project" value="UniProtKB-UniRule"/>
</dbReference>
<keyword evidence="6 9" id="KW-1133">Transmembrane helix</keyword>
<evidence type="ECO:0000256" key="9">
    <source>
        <dbReference type="HAMAP-Rule" id="MF_00422"/>
    </source>
</evidence>
<dbReference type="InterPro" id="IPR001901">
    <property type="entry name" value="Translocase_SecE/Sec61-g"/>
</dbReference>
<evidence type="ECO:0000256" key="8">
    <source>
        <dbReference type="ARBA" id="ARBA00023136"/>
    </source>
</evidence>
<name>A0A2H0VC52_9BACT</name>
<evidence type="ECO:0000256" key="1">
    <source>
        <dbReference type="ARBA" id="ARBA00004370"/>
    </source>
</evidence>
<comment type="caution">
    <text evidence="10">The sequence shown here is derived from an EMBL/GenBank/DDBJ whole genome shotgun (WGS) entry which is preliminary data.</text>
</comment>
<dbReference type="GO" id="GO:0008320">
    <property type="term" value="F:protein transmembrane transporter activity"/>
    <property type="evidence" value="ECO:0007669"/>
    <property type="project" value="UniProtKB-UniRule"/>
</dbReference>
<evidence type="ECO:0000256" key="7">
    <source>
        <dbReference type="ARBA" id="ARBA00023010"/>
    </source>
</evidence>